<evidence type="ECO:0000313" key="3">
    <source>
        <dbReference type="Proteomes" id="UP000053237"/>
    </source>
</evidence>
<protein>
    <recommendedName>
        <fullName evidence="4">Lipid-binding serum glycoprotein N-terminal domain-containing protein</fullName>
    </recommendedName>
</protein>
<keyword evidence="3" id="KW-1185">Reference proteome</keyword>
<organism evidence="2 3">
    <name type="scientific">Albugo candida</name>
    <dbReference type="NCBI Taxonomy" id="65357"/>
    <lineage>
        <taxon>Eukaryota</taxon>
        <taxon>Sar</taxon>
        <taxon>Stramenopiles</taxon>
        <taxon>Oomycota</taxon>
        <taxon>Peronosporomycetes</taxon>
        <taxon>Albuginales</taxon>
        <taxon>Albuginaceae</taxon>
        <taxon>Albugo</taxon>
    </lineage>
</organism>
<dbReference type="InParanoid" id="A0A024GPV8"/>
<evidence type="ECO:0000256" key="1">
    <source>
        <dbReference type="SAM" id="SignalP"/>
    </source>
</evidence>
<comment type="caution">
    <text evidence="2">The sequence shown here is derived from an EMBL/GenBank/DDBJ whole genome shotgun (WGS) entry which is preliminary data.</text>
</comment>
<dbReference type="EMBL" id="CAIX01000247">
    <property type="protein sequence ID" value="CCI48770.1"/>
    <property type="molecule type" value="Genomic_DNA"/>
</dbReference>
<dbReference type="Proteomes" id="UP000053237">
    <property type="component" value="Unassembled WGS sequence"/>
</dbReference>
<reference evidence="2 3" key="1">
    <citation type="submission" date="2012-05" db="EMBL/GenBank/DDBJ databases">
        <title>Recombination and specialization in a pathogen metapopulation.</title>
        <authorList>
            <person name="Gardiner A."/>
            <person name="Kemen E."/>
            <person name="Schultz-Larsen T."/>
            <person name="MacLean D."/>
            <person name="Van Oosterhout C."/>
            <person name="Jones J.D.G."/>
        </authorList>
    </citation>
    <scope>NUCLEOTIDE SEQUENCE [LARGE SCALE GENOMIC DNA]</scope>
    <source>
        <strain evidence="2 3">Ac Nc2</strain>
    </source>
</reference>
<feature type="signal peptide" evidence="1">
    <location>
        <begin position="1"/>
        <end position="25"/>
    </location>
</feature>
<evidence type="ECO:0000313" key="2">
    <source>
        <dbReference type="EMBL" id="CCI48770.1"/>
    </source>
</evidence>
<accession>A0A024GPV8</accession>
<name>A0A024GPV8_9STRA</name>
<gene>
    <name evidence="2" type="ORF">BN9_099690</name>
</gene>
<feature type="chain" id="PRO_5001532595" description="Lipid-binding serum glycoprotein N-terminal domain-containing protein" evidence="1">
    <location>
        <begin position="26"/>
        <end position="433"/>
    </location>
</feature>
<proteinExistence type="predicted"/>
<keyword evidence="1" id="KW-0732">Signal</keyword>
<dbReference type="AlphaFoldDB" id="A0A024GPV8"/>
<sequence>MTKFDGLGSLVAIVIFQILTSTAYSDVPSYPSINGTDLQRPLINTPGEYPSSLNAPVTKSQVLSIEDPPTANNQVMPTENPPALNTQGIYGETTPVIQEAFSNQVVHAPIVRENITNGVALTADTSDATTNVASPGTNAANLGTECVHRNLKDDAEVVNAINGMIDNYRTFIQFVLRRLDTVEIHEKNFDAFDTELMKTTFGIAMTAHEVKVTGLSSMSPEHIQILDTNYLRLGFKDMQAINISGNVTVQIEQKEKSFGHPCLLSLAHPLRCSPKNITGTFSLLVNNVHGLMDVYIDQLSCAPGAIGCKDLSMGDFVGLVSSKNFDQILDRIKTRLSELHVKNIFIDIGEVAQLSFHTQDAGSIVSAFEKHFVRKVQNSTNEKKNDSFDLAHILSGMAMKHANSFIDKFSSEFGHTCIDKPSPSSSNFTPFLL</sequence>
<evidence type="ECO:0008006" key="4">
    <source>
        <dbReference type="Google" id="ProtNLM"/>
    </source>
</evidence>